<proteinExistence type="predicted"/>
<dbReference type="OrthoDB" id="10496557at2759"/>
<dbReference type="STRING" id="945553.A0A0D2PHV9"/>
<keyword evidence="2" id="KW-1185">Reference proteome</keyword>
<gene>
    <name evidence="1" type="ORF">HYPSUDRAFT_122121</name>
</gene>
<reference evidence="2" key="1">
    <citation type="submission" date="2014-04" db="EMBL/GenBank/DDBJ databases">
        <title>Evolutionary Origins and Diversification of the Mycorrhizal Mutualists.</title>
        <authorList>
            <consortium name="DOE Joint Genome Institute"/>
            <consortium name="Mycorrhizal Genomics Consortium"/>
            <person name="Kohler A."/>
            <person name="Kuo A."/>
            <person name="Nagy L.G."/>
            <person name="Floudas D."/>
            <person name="Copeland A."/>
            <person name="Barry K.W."/>
            <person name="Cichocki N."/>
            <person name="Veneault-Fourrey C."/>
            <person name="LaButti K."/>
            <person name="Lindquist E.A."/>
            <person name="Lipzen A."/>
            <person name="Lundell T."/>
            <person name="Morin E."/>
            <person name="Murat C."/>
            <person name="Riley R."/>
            <person name="Ohm R."/>
            <person name="Sun H."/>
            <person name="Tunlid A."/>
            <person name="Henrissat B."/>
            <person name="Grigoriev I.V."/>
            <person name="Hibbett D.S."/>
            <person name="Martin F."/>
        </authorList>
    </citation>
    <scope>NUCLEOTIDE SEQUENCE [LARGE SCALE GENOMIC DNA]</scope>
    <source>
        <strain evidence="2">FD-334 SS-4</strain>
    </source>
</reference>
<evidence type="ECO:0000313" key="1">
    <source>
        <dbReference type="EMBL" id="KJA19630.1"/>
    </source>
</evidence>
<feature type="non-terminal residue" evidence="1">
    <location>
        <position position="1"/>
    </location>
</feature>
<organism evidence="1 2">
    <name type="scientific">Hypholoma sublateritium (strain FD-334 SS-4)</name>
    <dbReference type="NCBI Taxonomy" id="945553"/>
    <lineage>
        <taxon>Eukaryota</taxon>
        <taxon>Fungi</taxon>
        <taxon>Dikarya</taxon>
        <taxon>Basidiomycota</taxon>
        <taxon>Agaricomycotina</taxon>
        <taxon>Agaricomycetes</taxon>
        <taxon>Agaricomycetidae</taxon>
        <taxon>Agaricales</taxon>
        <taxon>Agaricineae</taxon>
        <taxon>Strophariaceae</taxon>
        <taxon>Hypholoma</taxon>
    </lineage>
</organism>
<accession>A0A0D2PHV9</accession>
<feature type="non-terminal residue" evidence="1">
    <location>
        <position position="143"/>
    </location>
</feature>
<dbReference type="Proteomes" id="UP000054270">
    <property type="component" value="Unassembled WGS sequence"/>
</dbReference>
<sequence>SADEWDLSRQNRACVAFAARFQLLKEVQGPNGPLFMLDLNEHATVKWSLTLTTAAHALLVCRLHSGFQESDIAVYLLRRGIPFYTLQDAETLSKKALSDAIVSEHPYRPYEFVFDICDYKAYINQCCYILCRSRGRVALLRGG</sequence>
<evidence type="ECO:0000313" key="2">
    <source>
        <dbReference type="Proteomes" id="UP000054270"/>
    </source>
</evidence>
<dbReference type="EMBL" id="KN817575">
    <property type="protein sequence ID" value="KJA19630.1"/>
    <property type="molecule type" value="Genomic_DNA"/>
</dbReference>
<dbReference type="AlphaFoldDB" id="A0A0D2PHV9"/>
<name>A0A0D2PHV9_HYPSF</name>
<protein>
    <submittedName>
        <fullName evidence="1">Uncharacterized protein</fullName>
    </submittedName>
</protein>